<dbReference type="EC" id="2.7.7.65" evidence="1"/>
<dbReference type="InterPro" id="IPR003018">
    <property type="entry name" value="GAF"/>
</dbReference>
<dbReference type="HOGENOM" id="CLU_538391_0_0_6"/>
<keyword evidence="5" id="KW-1185">Reference proteome</keyword>
<reference evidence="4 5" key="1">
    <citation type="journal article" date="2013" name="Genome Announc.">
        <title>Draft Genome Sequence of the Moderately Halophilic Bacterium Marinobacter lipolyticus Strain SM19.</title>
        <authorList>
            <person name="Papke R.T."/>
            <person name="de la Haba R.R."/>
            <person name="Infante-Dominguez C."/>
            <person name="Perez D."/>
            <person name="Sanchez-Porro C."/>
            <person name="Lapierre P."/>
            <person name="Ventosa A."/>
        </authorList>
    </citation>
    <scope>NUCLEOTIDE SEQUENCE [LARGE SCALE GENOMIC DNA]</scope>
    <source>
        <strain evidence="4 5">SM19</strain>
    </source>
</reference>
<accession>R8B2T1</accession>
<dbReference type="Gene3D" id="3.30.450.40">
    <property type="match status" value="1"/>
</dbReference>
<organism evidence="4 5">
    <name type="scientific">Marinobacter lipolyticus SM19</name>
    <dbReference type="NCBI Taxonomy" id="1318628"/>
    <lineage>
        <taxon>Bacteria</taxon>
        <taxon>Pseudomonadati</taxon>
        <taxon>Pseudomonadota</taxon>
        <taxon>Gammaproteobacteria</taxon>
        <taxon>Pseudomonadales</taxon>
        <taxon>Marinobacteraceae</taxon>
        <taxon>Marinobacter</taxon>
    </lineage>
</organism>
<dbReference type="PANTHER" id="PTHR45138:SF9">
    <property type="entry name" value="DIGUANYLATE CYCLASE DGCM-RELATED"/>
    <property type="match status" value="1"/>
</dbReference>
<comment type="caution">
    <text evidence="4">The sequence shown here is derived from an EMBL/GenBank/DDBJ whole genome shotgun (WGS) entry which is preliminary data.</text>
</comment>
<dbReference type="InterPro" id="IPR000160">
    <property type="entry name" value="GGDEF_dom"/>
</dbReference>
<gene>
    <name evidence="4" type="ORF">MARLIPOL_09089</name>
</gene>
<dbReference type="InterPro" id="IPR050469">
    <property type="entry name" value="Diguanylate_Cyclase"/>
</dbReference>
<evidence type="ECO:0000256" key="1">
    <source>
        <dbReference type="ARBA" id="ARBA00012528"/>
    </source>
</evidence>
<dbReference type="eggNOG" id="COG2199">
    <property type="taxonomic scope" value="Bacteria"/>
</dbReference>
<name>R8B2T1_9GAMM</name>
<dbReference type="OrthoDB" id="766410at2"/>
<dbReference type="NCBIfam" id="TIGR00254">
    <property type="entry name" value="GGDEF"/>
    <property type="match status" value="1"/>
</dbReference>
<feature type="domain" description="GGDEF" evidence="3">
    <location>
        <begin position="376"/>
        <end position="506"/>
    </location>
</feature>
<evidence type="ECO:0000256" key="2">
    <source>
        <dbReference type="ARBA" id="ARBA00034247"/>
    </source>
</evidence>
<dbReference type="eggNOG" id="COG2203">
    <property type="taxonomic scope" value="Bacteria"/>
</dbReference>
<dbReference type="STRING" id="1318628.MARLIPOL_09089"/>
<proteinExistence type="predicted"/>
<sequence>MEFLISQFARSLSGAENLEQLTRPILELLQRITGLESTYLTVIDESKGVQTILFSDNSGSINLPEGMEVPWADTLCKRAMDERRYFTDDVGKIWGDSEAAKDLGLKTYLSVPVNNLDGSIYGTLCGASSCSSTVDPEVLDVLELCSELIAYQIARDAAARDSVRRARRAEKKLESLSLIAEIGELCFRSYTLDSALIGAAGLLEESGEWVRAVPFVQTAQGVNTLVDGGDAWLGRIREVVDLIPLTDSLNNRAHPDPFVSALEVGLLESLQSEAGLSSDASAALISVETRGRRVAGILLIQEKVLTEPENNRQIIISCSNYLSLLADRLEYLTQLERANQELVVYALHDPLTGLANRRYLVEELARMLAAAERNGSCVYVAFIDLDGFKYINDQHGHEAGDHLLKGMAKRLREATRAGDLVSRYGGDEFVVLSSAGAEGESLELEAFLGRLRSVTTGQFILPELTLDYGGASVGGVASRPGERDPDKLLARADDAMYAIKKVRKQS</sequence>
<dbReference type="SMART" id="SM00267">
    <property type="entry name" value="GGDEF"/>
    <property type="match status" value="1"/>
</dbReference>
<dbReference type="PANTHER" id="PTHR45138">
    <property type="entry name" value="REGULATORY COMPONENTS OF SENSORY TRANSDUCTION SYSTEM"/>
    <property type="match status" value="1"/>
</dbReference>
<evidence type="ECO:0000259" key="3">
    <source>
        <dbReference type="PROSITE" id="PS50887"/>
    </source>
</evidence>
<dbReference type="InterPro" id="IPR043128">
    <property type="entry name" value="Rev_trsase/Diguanyl_cyclase"/>
</dbReference>
<dbReference type="AlphaFoldDB" id="R8B2T1"/>
<dbReference type="Pfam" id="PF00990">
    <property type="entry name" value="GGDEF"/>
    <property type="match status" value="1"/>
</dbReference>
<comment type="catalytic activity">
    <reaction evidence="2">
        <text>2 GTP = 3',3'-c-di-GMP + 2 diphosphate</text>
        <dbReference type="Rhea" id="RHEA:24898"/>
        <dbReference type="ChEBI" id="CHEBI:33019"/>
        <dbReference type="ChEBI" id="CHEBI:37565"/>
        <dbReference type="ChEBI" id="CHEBI:58805"/>
        <dbReference type="EC" id="2.7.7.65"/>
    </reaction>
</comment>
<evidence type="ECO:0000313" key="4">
    <source>
        <dbReference type="EMBL" id="EON92897.1"/>
    </source>
</evidence>
<protein>
    <recommendedName>
        <fullName evidence="1">diguanylate cyclase</fullName>
        <ecNumber evidence="1">2.7.7.65</ecNumber>
    </recommendedName>
</protein>
<evidence type="ECO:0000313" key="5">
    <source>
        <dbReference type="Proteomes" id="UP000016540"/>
    </source>
</evidence>
<dbReference type="InterPro" id="IPR029787">
    <property type="entry name" value="Nucleotide_cyclase"/>
</dbReference>
<dbReference type="PROSITE" id="PS50887">
    <property type="entry name" value="GGDEF"/>
    <property type="match status" value="1"/>
</dbReference>
<dbReference type="Pfam" id="PF13185">
    <property type="entry name" value="GAF_2"/>
    <property type="match status" value="1"/>
</dbReference>
<dbReference type="SUPFAM" id="SSF55781">
    <property type="entry name" value="GAF domain-like"/>
    <property type="match status" value="1"/>
</dbReference>
<dbReference type="EMBL" id="ASAD01000010">
    <property type="protein sequence ID" value="EON92897.1"/>
    <property type="molecule type" value="Genomic_DNA"/>
</dbReference>
<dbReference type="InterPro" id="IPR029016">
    <property type="entry name" value="GAF-like_dom_sf"/>
</dbReference>
<dbReference type="GO" id="GO:0052621">
    <property type="term" value="F:diguanylate cyclase activity"/>
    <property type="evidence" value="ECO:0007669"/>
    <property type="project" value="UniProtKB-EC"/>
</dbReference>
<dbReference type="CDD" id="cd01949">
    <property type="entry name" value="GGDEF"/>
    <property type="match status" value="1"/>
</dbReference>
<dbReference type="SUPFAM" id="SSF55073">
    <property type="entry name" value="Nucleotide cyclase"/>
    <property type="match status" value="1"/>
</dbReference>
<dbReference type="Gene3D" id="3.30.70.270">
    <property type="match status" value="1"/>
</dbReference>
<dbReference type="Proteomes" id="UP000016540">
    <property type="component" value="Unassembled WGS sequence"/>
</dbReference>
<dbReference type="PATRIC" id="fig|1318628.3.peg.1820"/>